<dbReference type="Proteomes" id="UP000181962">
    <property type="component" value="Chromosome"/>
</dbReference>
<organism evidence="1 2">
    <name type="scientific">Bradyrhizobium japonicum</name>
    <dbReference type="NCBI Taxonomy" id="375"/>
    <lineage>
        <taxon>Bacteria</taxon>
        <taxon>Pseudomonadati</taxon>
        <taxon>Pseudomonadota</taxon>
        <taxon>Alphaproteobacteria</taxon>
        <taxon>Hyphomicrobiales</taxon>
        <taxon>Nitrobacteraceae</taxon>
        <taxon>Bradyrhizobium</taxon>
    </lineage>
</organism>
<dbReference type="AlphaFoldDB" id="A0A1L3F114"/>
<protein>
    <submittedName>
        <fullName evidence="1">Uncharacterized protein</fullName>
    </submittedName>
</protein>
<evidence type="ECO:0000313" key="1">
    <source>
        <dbReference type="EMBL" id="APG06970.1"/>
    </source>
</evidence>
<accession>A0A1L3F114</accession>
<evidence type="ECO:0000313" key="2">
    <source>
        <dbReference type="Proteomes" id="UP000181962"/>
    </source>
</evidence>
<proteinExistence type="predicted"/>
<reference evidence="1 2" key="1">
    <citation type="submission" date="2016-11" db="EMBL/GenBank/DDBJ databases">
        <title>Complete Genome Sequence of Bradyrhizobium sp. strain J5, an isolated from soybean nodule in Hokkaido.</title>
        <authorList>
            <person name="Kanehara K."/>
        </authorList>
    </citation>
    <scope>NUCLEOTIDE SEQUENCE [LARGE SCALE GENOMIC DNA]</scope>
    <source>
        <strain evidence="1 2">J5</strain>
    </source>
</reference>
<gene>
    <name evidence="1" type="ORF">BKD09_01390</name>
</gene>
<dbReference type="EMBL" id="CP017637">
    <property type="protein sequence ID" value="APG06970.1"/>
    <property type="molecule type" value="Genomic_DNA"/>
</dbReference>
<sequence length="65" mass="7224">MIMHKKIMMPPDGLVVRLDGWVGTADRMPVSVAELIARQAGARNPAVAAIRARMQARHKEFFGHD</sequence>
<name>A0A1L3F114_BRAJP</name>